<comment type="caution">
    <text evidence="2">The sequence shown here is derived from an EMBL/GenBank/DDBJ whole genome shotgun (WGS) entry which is preliminary data.</text>
</comment>
<gene>
    <name evidence="2" type="ORF">NDU88_001635</name>
</gene>
<name>A0AAV7LBK0_PLEWA</name>
<dbReference type="AlphaFoldDB" id="A0AAV7LBK0"/>
<proteinExistence type="predicted"/>
<accession>A0AAV7LBK0</accession>
<dbReference type="Proteomes" id="UP001066276">
    <property type="component" value="Chromosome 11"/>
</dbReference>
<feature type="compositionally biased region" description="Low complexity" evidence="1">
    <location>
        <begin position="144"/>
        <end position="159"/>
    </location>
</feature>
<evidence type="ECO:0000313" key="3">
    <source>
        <dbReference type="Proteomes" id="UP001066276"/>
    </source>
</evidence>
<keyword evidence="3" id="KW-1185">Reference proteome</keyword>
<evidence type="ECO:0000256" key="1">
    <source>
        <dbReference type="SAM" id="MobiDB-lite"/>
    </source>
</evidence>
<protein>
    <submittedName>
        <fullName evidence="2">Uncharacterized protein</fullName>
    </submittedName>
</protein>
<sequence>MRGGVPPDQRGRTPQAPADGSHRRTPATSRFRRLPGAASQTQRMLGHHLARPSTKTPGGRVASQSNPTRSWALKSQGTGLRLPEPGPSARRRPAVRPLGRRPTRRPAPPGKTAVVPGPRPSIQTTPRGPRTPGPLRKCSRSGRRLTSGRSGAEAAALTGPGPGPSTPCPGRSPGQPRRQRGGAPPERGASFLSALLLLLCSRLEIPALGPWTNHRPDLRCFLKSARRLPRLVTQQGAPRHIAILATETAASHVPAAAHRSLFGARVWSNRIREHPRHIRWVL</sequence>
<evidence type="ECO:0000313" key="2">
    <source>
        <dbReference type="EMBL" id="KAJ1088478.1"/>
    </source>
</evidence>
<organism evidence="2 3">
    <name type="scientific">Pleurodeles waltl</name>
    <name type="common">Iberian ribbed newt</name>
    <dbReference type="NCBI Taxonomy" id="8319"/>
    <lineage>
        <taxon>Eukaryota</taxon>
        <taxon>Metazoa</taxon>
        <taxon>Chordata</taxon>
        <taxon>Craniata</taxon>
        <taxon>Vertebrata</taxon>
        <taxon>Euteleostomi</taxon>
        <taxon>Amphibia</taxon>
        <taxon>Batrachia</taxon>
        <taxon>Caudata</taxon>
        <taxon>Salamandroidea</taxon>
        <taxon>Salamandridae</taxon>
        <taxon>Pleurodelinae</taxon>
        <taxon>Pleurodeles</taxon>
    </lineage>
</organism>
<feature type="compositionally biased region" description="Low complexity" evidence="1">
    <location>
        <begin position="124"/>
        <end position="134"/>
    </location>
</feature>
<feature type="compositionally biased region" description="Basic residues" evidence="1">
    <location>
        <begin position="89"/>
        <end position="104"/>
    </location>
</feature>
<reference evidence="2" key="1">
    <citation type="journal article" date="2022" name="bioRxiv">
        <title>Sequencing and chromosome-scale assembly of the giantPleurodeles waltlgenome.</title>
        <authorList>
            <person name="Brown T."/>
            <person name="Elewa A."/>
            <person name="Iarovenko S."/>
            <person name="Subramanian E."/>
            <person name="Araus A.J."/>
            <person name="Petzold A."/>
            <person name="Susuki M."/>
            <person name="Suzuki K.-i.T."/>
            <person name="Hayashi T."/>
            <person name="Toyoda A."/>
            <person name="Oliveira C."/>
            <person name="Osipova E."/>
            <person name="Leigh N.D."/>
            <person name="Simon A."/>
            <person name="Yun M.H."/>
        </authorList>
    </citation>
    <scope>NUCLEOTIDE SEQUENCE</scope>
    <source>
        <strain evidence="2">20211129_DDA</strain>
        <tissue evidence="2">Liver</tissue>
    </source>
</reference>
<feature type="region of interest" description="Disordered" evidence="1">
    <location>
        <begin position="1"/>
        <end position="187"/>
    </location>
</feature>
<dbReference type="EMBL" id="JANPWB010000015">
    <property type="protein sequence ID" value="KAJ1088478.1"/>
    <property type="molecule type" value="Genomic_DNA"/>
</dbReference>
<feature type="compositionally biased region" description="Polar residues" evidence="1">
    <location>
        <begin position="62"/>
        <end position="78"/>
    </location>
</feature>
<feature type="compositionally biased region" description="Low complexity" evidence="1">
    <location>
        <begin position="168"/>
        <end position="187"/>
    </location>
</feature>